<reference evidence="1 2" key="1">
    <citation type="journal article" date="2018" name="Front. Plant Sci.">
        <title>Red Clover (Trifolium pratense) and Zigzag Clover (T. medium) - A Picture of Genomic Similarities and Differences.</title>
        <authorList>
            <person name="Dluhosova J."/>
            <person name="Istvanek J."/>
            <person name="Nedelnik J."/>
            <person name="Repkova J."/>
        </authorList>
    </citation>
    <scope>NUCLEOTIDE SEQUENCE [LARGE SCALE GENOMIC DNA]</scope>
    <source>
        <strain evidence="2">cv. 10/8</strain>
        <tissue evidence="1">Leaf</tissue>
    </source>
</reference>
<dbReference type="EMBL" id="LXQA011198743">
    <property type="protein sequence ID" value="MCI88650.1"/>
    <property type="molecule type" value="Genomic_DNA"/>
</dbReference>
<name>A0A392VQE7_9FABA</name>
<feature type="non-terminal residue" evidence="1">
    <location>
        <position position="47"/>
    </location>
</feature>
<evidence type="ECO:0000313" key="2">
    <source>
        <dbReference type="Proteomes" id="UP000265520"/>
    </source>
</evidence>
<evidence type="ECO:0000313" key="1">
    <source>
        <dbReference type="EMBL" id="MCI88650.1"/>
    </source>
</evidence>
<keyword evidence="2" id="KW-1185">Reference proteome</keyword>
<sequence>MSMYQNPRVKGANGMSRSRWVWRPMILASMVTKPPMQMRRCGFSMTL</sequence>
<organism evidence="1 2">
    <name type="scientific">Trifolium medium</name>
    <dbReference type="NCBI Taxonomy" id="97028"/>
    <lineage>
        <taxon>Eukaryota</taxon>
        <taxon>Viridiplantae</taxon>
        <taxon>Streptophyta</taxon>
        <taxon>Embryophyta</taxon>
        <taxon>Tracheophyta</taxon>
        <taxon>Spermatophyta</taxon>
        <taxon>Magnoliopsida</taxon>
        <taxon>eudicotyledons</taxon>
        <taxon>Gunneridae</taxon>
        <taxon>Pentapetalae</taxon>
        <taxon>rosids</taxon>
        <taxon>fabids</taxon>
        <taxon>Fabales</taxon>
        <taxon>Fabaceae</taxon>
        <taxon>Papilionoideae</taxon>
        <taxon>50 kb inversion clade</taxon>
        <taxon>NPAAA clade</taxon>
        <taxon>Hologalegina</taxon>
        <taxon>IRL clade</taxon>
        <taxon>Trifolieae</taxon>
        <taxon>Trifolium</taxon>
    </lineage>
</organism>
<accession>A0A392VQE7</accession>
<dbReference type="AlphaFoldDB" id="A0A392VQE7"/>
<dbReference type="Proteomes" id="UP000265520">
    <property type="component" value="Unassembled WGS sequence"/>
</dbReference>
<comment type="caution">
    <text evidence="1">The sequence shown here is derived from an EMBL/GenBank/DDBJ whole genome shotgun (WGS) entry which is preliminary data.</text>
</comment>
<proteinExistence type="predicted"/>
<protein>
    <submittedName>
        <fullName evidence="1">Uncharacterized protein</fullName>
    </submittedName>
</protein>